<dbReference type="GO" id="GO:0051392">
    <property type="term" value="F:tRNA cytidine N4-acetyltransferase activity"/>
    <property type="evidence" value="ECO:0007669"/>
    <property type="project" value="UniProtKB-UniRule"/>
</dbReference>
<keyword evidence="5 12" id="KW-0547">Nucleotide-binding</keyword>
<dbReference type="Pfam" id="PF13718">
    <property type="entry name" value="GNAT_acetyltr_2"/>
    <property type="match status" value="2"/>
</dbReference>
<comment type="catalytic activity">
    <reaction evidence="11">
        <text>a cytidine in mRNA + acetyl-CoA + ATP + H2O = an N(4)-acetylcytidine in mRNA + ADP + phosphate + CoA + H(+)</text>
        <dbReference type="Rhea" id="RHEA:58480"/>
        <dbReference type="Rhea" id="RHEA-COMP:15145"/>
        <dbReference type="Rhea" id="RHEA-COMP:15146"/>
        <dbReference type="ChEBI" id="CHEBI:15377"/>
        <dbReference type="ChEBI" id="CHEBI:15378"/>
        <dbReference type="ChEBI" id="CHEBI:30616"/>
        <dbReference type="ChEBI" id="CHEBI:43474"/>
        <dbReference type="ChEBI" id="CHEBI:57287"/>
        <dbReference type="ChEBI" id="CHEBI:57288"/>
        <dbReference type="ChEBI" id="CHEBI:74900"/>
        <dbReference type="ChEBI" id="CHEBI:82748"/>
        <dbReference type="ChEBI" id="CHEBI:456216"/>
    </reaction>
</comment>
<evidence type="ECO:0000256" key="6">
    <source>
        <dbReference type="ARBA" id="ARBA00022840"/>
    </source>
</evidence>
<feature type="binding site" evidence="12">
    <location>
        <begin position="520"/>
        <end position="522"/>
    </location>
    <ligand>
        <name>acetyl-CoA</name>
        <dbReference type="ChEBI" id="CHEBI:57288"/>
    </ligand>
</feature>
<keyword evidence="7 12" id="KW-0694">RNA-binding</keyword>
<feature type="region of interest" description="Disordered" evidence="13">
    <location>
        <begin position="690"/>
        <end position="724"/>
    </location>
</feature>
<dbReference type="GeneID" id="68855544"/>
<evidence type="ECO:0000256" key="10">
    <source>
        <dbReference type="ARBA" id="ARBA00049889"/>
    </source>
</evidence>
<feature type="binding site" evidence="12">
    <location>
        <position position="374"/>
    </location>
    <ligand>
        <name>ATP</name>
        <dbReference type="ChEBI" id="CHEBI:30616"/>
    </ligand>
</feature>
<evidence type="ECO:0000256" key="4">
    <source>
        <dbReference type="ARBA" id="ARBA00022694"/>
    </source>
</evidence>
<name>A0A897N4W2_9EURY</name>
<keyword evidence="3 12" id="KW-0808">Transferase</keyword>
<feature type="binding site" evidence="12">
    <location>
        <position position="570"/>
    </location>
    <ligand>
        <name>acetyl-CoA</name>
        <dbReference type="ChEBI" id="CHEBI:57288"/>
    </ligand>
</feature>
<evidence type="ECO:0000259" key="14">
    <source>
        <dbReference type="Pfam" id="PF05127"/>
    </source>
</evidence>
<dbReference type="GO" id="GO:0051391">
    <property type="term" value="P:tRNA acetylation"/>
    <property type="evidence" value="ECO:0007669"/>
    <property type="project" value="UniProtKB-UniRule"/>
</dbReference>
<evidence type="ECO:0000256" key="2">
    <source>
        <dbReference type="ARBA" id="ARBA00022555"/>
    </source>
</evidence>
<evidence type="ECO:0000256" key="13">
    <source>
        <dbReference type="SAM" id="MobiDB-lite"/>
    </source>
</evidence>
<dbReference type="PANTHER" id="PTHR10925:SF5">
    <property type="entry name" value="RNA CYTIDINE ACETYLTRANSFERASE"/>
    <property type="match status" value="1"/>
</dbReference>
<dbReference type="Pfam" id="PF08351">
    <property type="entry name" value="TmcA_N"/>
    <property type="match status" value="1"/>
</dbReference>
<dbReference type="GO" id="GO:0002101">
    <property type="term" value="P:tRNA wobble cytosine modification"/>
    <property type="evidence" value="ECO:0007669"/>
    <property type="project" value="UniProtKB-UniRule"/>
</dbReference>
<dbReference type="AlphaFoldDB" id="A0A897N4W2"/>
<dbReference type="NCBIfam" id="NF041296">
    <property type="entry name" value="RNAactase_tcmA_Halo"/>
    <property type="match status" value="1"/>
</dbReference>
<dbReference type="GO" id="GO:0000049">
    <property type="term" value="F:tRNA binding"/>
    <property type="evidence" value="ECO:0007669"/>
    <property type="project" value="UniProtKB-UniRule"/>
</dbReference>
<evidence type="ECO:0000256" key="1">
    <source>
        <dbReference type="ARBA" id="ARBA00022490"/>
    </source>
</evidence>
<keyword evidence="6 12" id="KW-0067">ATP-binding</keyword>
<dbReference type="Gene3D" id="3.40.50.11040">
    <property type="match status" value="1"/>
</dbReference>
<dbReference type="SUPFAM" id="SSF52540">
    <property type="entry name" value="P-loop containing nucleoside triphosphate hydrolases"/>
    <property type="match status" value="1"/>
</dbReference>
<dbReference type="InterPro" id="IPR032672">
    <property type="entry name" value="TmcA/NAT10/Kre33"/>
</dbReference>
<feature type="domain" description="N-acetyltransferase" evidence="16">
    <location>
        <begin position="431"/>
        <end position="541"/>
    </location>
</feature>
<accession>A0A897N4W2</accession>
<comment type="catalytic activity">
    <reaction evidence="10">
        <text>a cytidine in RNA + acetyl-CoA + ATP + H2O = an N(4)-acetylcytidine in RNA + ADP + phosphate + CoA + H(+)</text>
        <dbReference type="Rhea" id="RHEA:82211"/>
        <dbReference type="Rhea" id="RHEA-COMP:15704"/>
        <dbReference type="Rhea" id="RHEA-COMP:19834"/>
        <dbReference type="ChEBI" id="CHEBI:15377"/>
        <dbReference type="ChEBI" id="CHEBI:15378"/>
        <dbReference type="ChEBI" id="CHEBI:30616"/>
        <dbReference type="ChEBI" id="CHEBI:43474"/>
        <dbReference type="ChEBI" id="CHEBI:57287"/>
        <dbReference type="ChEBI" id="CHEBI:57288"/>
        <dbReference type="ChEBI" id="CHEBI:74900"/>
        <dbReference type="ChEBI" id="CHEBI:82748"/>
        <dbReference type="ChEBI" id="CHEBI:456216"/>
    </reaction>
</comment>
<organism evidence="17 18">
    <name type="scientific">Halapricum desulfuricans</name>
    <dbReference type="NCBI Taxonomy" id="2841257"/>
    <lineage>
        <taxon>Archaea</taxon>
        <taxon>Methanobacteriati</taxon>
        <taxon>Methanobacteriota</taxon>
        <taxon>Stenosarchaea group</taxon>
        <taxon>Halobacteria</taxon>
        <taxon>Halobacteriales</taxon>
        <taxon>Haloarculaceae</taxon>
        <taxon>Halapricum</taxon>
    </lineage>
</organism>
<protein>
    <recommendedName>
        <fullName evidence="12">tRNA(Met) cytidine acetyltransferase TmcA</fullName>
        <ecNumber evidence="12">2.3.1.193</ecNumber>
    </recommendedName>
</protein>
<dbReference type="GO" id="GO:1904812">
    <property type="term" value="P:rRNA acetylation involved in maturation of SSU-rRNA"/>
    <property type="evidence" value="ECO:0007669"/>
    <property type="project" value="TreeGrafter"/>
</dbReference>
<dbReference type="InterPro" id="IPR013562">
    <property type="entry name" value="TmcA/NAT10_N"/>
</dbReference>
<evidence type="ECO:0000256" key="5">
    <source>
        <dbReference type="ARBA" id="ARBA00022741"/>
    </source>
</evidence>
<feature type="binding site" evidence="12">
    <location>
        <position position="202"/>
    </location>
    <ligand>
        <name>ATP</name>
        <dbReference type="ChEBI" id="CHEBI:30616"/>
    </ligand>
</feature>
<dbReference type="GO" id="GO:0005524">
    <property type="term" value="F:ATP binding"/>
    <property type="evidence" value="ECO:0007669"/>
    <property type="project" value="UniProtKB-UniRule"/>
</dbReference>
<comment type="caution">
    <text evidence="12">Lacks conserved residue(s) required for the propagation of feature annotation.</text>
</comment>
<feature type="domain" description="TmcA/NAT10 N-terminal" evidence="15">
    <location>
        <begin position="5"/>
        <end position="156"/>
    </location>
</feature>
<keyword evidence="8 12" id="KW-0012">Acyltransferase</keyword>
<comment type="subcellular location">
    <subcellularLocation>
        <location evidence="12">Cytoplasm</location>
    </subcellularLocation>
</comment>
<evidence type="ECO:0000313" key="18">
    <source>
        <dbReference type="Proteomes" id="UP000663525"/>
    </source>
</evidence>
<reference evidence="17" key="1">
    <citation type="submission" date="2020-11" db="EMBL/GenBank/DDBJ databases">
        <title>Carbohydrate-dependent, anaerobic sulfur respiration: A novel catabolism in halophilic archaea.</title>
        <authorList>
            <person name="Sorokin D.Y."/>
            <person name="Messina E."/>
            <person name="Smedile F."/>
            <person name="La Cono V."/>
            <person name="Hallsworth J.E."/>
            <person name="Yakimov M.M."/>
        </authorList>
    </citation>
    <scope>NUCLEOTIDE SEQUENCE</scope>
    <source>
        <strain evidence="17">HSR12-1</strain>
    </source>
</reference>
<dbReference type="GO" id="GO:0005737">
    <property type="term" value="C:cytoplasm"/>
    <property type="evidence" value="ECO:0007669"/>
    <property type="project" value="UniProtKB-SubCell"/>
</dbReference>
<feature type="domain" description="N-acetyltransferase" evidence="16">
    <location>
        <begin position="555"/>
        <end position="604"/>
    </location>
</feature>
<feature type="domain" description="TcmA/NAT10 helicase" evidence="14">
    <location>
        <begin position="220"/>
        <end position="392"/>
    </location>
</feature>
<dbReference type="InterPro" id="IPR007807">
    <property type="entry name" value="TcmA/NAT10_helicase"/>
</dbReference>
<keyword evidence="4 12" id="KW-0819">tRNA processing</keyword>
<dbReference type="Pfam" id="PF05127">
    <property type="entry name" value="NAT10_TcmA_helicase"/>
    <property type="match status" value="1"/>
</dbReference>
<dbReference type="Gene3D" id="3.40.630.30">
    <property type="match status" value="1"/>
</dbReference>
<evidence type="ECO:0000256" key="7">
    <source>
        <dbReference type="ARBA" id="ARBA00022884"/>
    </source>
</evidence>
<dbReference type="InterPro" id="IPR053477">
    <property type="entry name" value="tRNA_Cytidine_AcTrnsfr"/>
</dbReference>
<gene>
    <name evidence="12 17" type="primary">tmcA</name>
    <name evidence="17" type="ORF">HSR121_1959</name>
</gene>
<evidence type="ECO:0000259" key="16">
    <source>
        <dbReference type="Pfam" id="PF13718"/>
    </source>
</evidence>
<evidence type="ECO:0000259" key="15">
    <source>
        <dbReference type="Pfam" id="PF08351"/>
    </source>
</evidence>
<comment type="function">
    <text evidence="12">Catalyzes the formation of N(4)-acetylcytidine (ac(4)C) at the wobble position of tRNA(Met), by using acetyl-CoA as an acetyl donor and ATP (or GTP).</text>
</comment>
<proteinExistence type="inferred from homology"/>
<dbReference type="HAMAP" id="MF_01886">
    <property type="entry name" value="tRNA_acetyltr_TmcA"/>
    <property type="match status" value="1"/>
</dbReference>
<dbReference type="PANTHER" id="PTHR10925">
    <property type="entry name" value="N-ACETYLTRANSFERASE 10"/>
    <property type="match status" value="1"/>
</dbReference>
<sequence length="786" mass="84262">MELAAALRAEARDCNERRLLVLAGEPETTRARAADALEAAGIDGAETTLVGPEPFLDCERFDADRASELLGQTRTAVVYDAHGSLRPNALGQLVGAVEGGGLLVLLAPPLSAWPSRRDDFDETLAVPPFESGDVTGHFRSRVIETLYAHRGVAVVDVETDTVESDGLTDPAPRLASPDPGVPDREDRTFPVEAYTACLTRDQSETLAAMEALSEPGGTVVVEADRGRGKSSGAGLAAGSLAASGRDVLVTAPQYRRAGEVFARARELLDALDERIEVDDETTPHCLSTDGGRVRYAPPTEAVALPGDPDAVVVDEAAALPVRLLSGFLDAPAVAFTTTIHGYEGAGRGFSVRFKDRLAESDRTVREVRMDEPIRYAAGDPVEVWASRALLLDARPPVEPLVADARPETVTYESLSAERLLSDEHLLREAFGLLVLAHYRTEPDDLARLLDGPNVSVRALLHDGHVVSVALLAREGGLDEDRRADMYAGGRIRGNMLPDVLTTQLRDEAAGIETGWRVMRIATHHAARERGLGSLLLERIEAEAAGGSGSTETGECGACDYLGVGFGATPELVSFWAENGYRTVHVSTTRNDRSGEHSAIMLRALSEAGEALQDRHTKWFLERVRGMLTDPLADLDPDVVRAVLAAAEGTARLELTDWEWRLVAGSPHGAGLFDTAPDAFRALALRALTDADSPTPTGGGDPAMADSPTPVDTDGPTSTGDGEPALEPRAERLLVRKVLQAHDWDSVTAELDFVSRRECMRALGDVTARLIEAYGTDEARAELERFE</sequence>
<evidence type="ECO:0000256" key="3">
    <source>
        <dbReference type="ARBA" id="ARBA00022679"/>
    </source>
</evidence>
<evidence type="ECO:0000256" key="12">
    <source>
        <dbReference type="HAMAP-Rule" id="MF_01886"/>
    </source>
</evidence>
<feature type="region of interest" description="Disordered" evidence="13">
    <location>
        <begin position="162"/>
        <end position="186"/>
    </location>
</feature>
<evidence type="ECO:0000256" key="8">
    <source>
        <dbReference type="ARBA" id="ARBA00023315"/>
    </source>
</evidence>
<dbReference type="InterPro" id="IPR016181">
    <property type="entry name" value="Acyl_CoA_acyltransferase"/>
</dbReference>
<dbReference type="GO" id="GO:1990883">
    <property type="term" value="F:18S rRNA cytidine N-acetyltransferase activity"/>
    <property type="evidence" value="ECO:0007669"/>
    <property type="project" value="TreeGrafter"/>
</dbReference>
<keyword evidence="1 12" id="KW-0963">Cytoplasm</keyword>
<comment type="catalytic activity">
    <reaction evidence="12">
        <text>cytidine(34) in elongator tRNA(Met) + acetyl-CoA + ATP + H2O = N(4)-acetylcytidine(34) in elongator tRNA(Met) + ADP + phosphate + CoA + H(+)</text>
        <dbReference type="Rhea" id="RHEA:43788"/>
        <dbReference type="Rhea" id="RHEA-COMP:10693"/>
        <dbReference type="Rhea" id="RHEA-COMP:10694"/>
        <dbReference type="ChEBI" id="CHEBI:15377"/>
        <dbReference type="ChEBI" id="CHEBI:15378"/>
        <dbReference type="ChEBI" id="CHEBI:30616"/>
        <dbReference type="ChEBI" id="CHEBI:43474"/>
        <dbReference type="ChEBI" id="CHEBI:57287"/>
        <dbReference type="ChEBI" id="CHEBI:57288"/>
        <dbReference type="ChEBI" id="CHEBI:74900"/>
        <dbReference type="ChEBI" id="CHEBI:82748"/>
        <dbReference type="ChEBI" id="CHEBI:456216"/>
        <dbReference type="EC" id="2.3.1.193"/>
    </reaction>
</comment>
<comment type="similarity">
    <text evidence="12">Belongs to the TmcA family.</text>
</comment>
<evidence type="ECO:0000256" key="11">
    <source>
        <dbReference type="ARBA" id="ARBA00049914"/>
    </source>
</evidence>
<dbReference type="InterPro" id="IPR027417">
    <property type="entry name" value="P-loop_NTPase"/>
</dbReference>
<dbReference type="InterPro" id="IPR000182">
    <property type="entry name" value="GNAT_dom"/>
</dbReference>
<dbReference type="Proteomes" id="UP000663525">
    <property type="component" value="Chromosome"/>
</dbReference>
<dbReference type="Gene3D" id="3.40.50.300">
    <property type="entry name" value="P-loop containing nucleotide triphosphate hydrolases"/>
    <property type="match status" value="1"/>
</dbReference>
<dbReference type="InterPro" id="IPR024914">
    <property type="entry name" value="tRNA_acetyltr_TmcA"/>
</dbReference>
<evidence type="ECO:0000313" key="17">
    <source>
        <dbReference type="EMBL" id="QSG06293.1"/>
    </source>
</evidence>
<dbReference type="EC" id="2.3.1.193" evidence="12"/>
<dbReference type="SUPFAM" id="SSF55729">
    <property type="entry name" value="Acyl-CoA N-acyltransferases (Nat)"/>
    <property type="match status" value="1"/>
</dbReference>
<comment type="catalytic activity">
    <reaction evidence="9">
        <text>a cytidine in tRNA + acetyl-CoA + ATP + H2O = an N(4)-acetylcytidine in tRNA + ADP + phosphate + CoA + H(+)</text>
        <dbReference type="Rhea" id="RHEA:53876"/>
        <dbReference type="Rhea" id="RHEA-COMP:13670"/>
        <dbReference type="Rhea" id="RHEA-COMP:13671"/>
        <dbReference type="ChEBI" id="CHEBI:15377"/>
        <dbReference type="ChEBI" id="CHEBI:15378"/>
        <dbReference type="ChEBI" id="CHEBI:30616"/>
        <dbReference type="ChEBI" id="CHEBI:43474"/>
        <dbReference type="ChEBI" id="CHEBI:57287"/>
        <dbReference type="ChEBI" id="CHEBI:57288"/>
        <dbReference type="ChEBI" id="CHEBI:74900"/>
        <dbReference type="ChEBI" id="CHEBI:82748"/>
        <dbReference type="ChEBI" id="CHEBI:456216"/>
    </reaction>
</comment>
<dbReference type="RefSeq" id="WP_229112755.1">
    <property type="nucleotide sequence ID" value="NZ_CP064787.1"/>
</dbReference>
<evidence type="ECO:0000256" key="9">
    <source>
        <dbReference type="ARBA" id="ARBA00049883"/>
    </source>
</evidence>
<dbReference type="EMBL" id="CP064787">
    <property type="protein sequence ID" value="QSG06293.1"/>
    <property type="molecule type" value="Genomic_DNA"/>
</dbReference>
<keyword evidence="2 12" id="KW-0820">tRNA-binding</keyword>